<accession>A0ABD6EN76</accession>
<evidence type="ECO:0000313" key="1">
    <source>
        <dbReference type="EMBL" id="MFH4981434.1"/>
    </source>
</evidence>
<gene>
    <name evidence="1" type="ORF">AB6A40_008143</name>
</gene>
<dbReference type="Proteomes" id="UP001608902">
    <property type="component" value="Unassembled WGS sequence"/>
</dbReference>
<sequence>MVEKCRNLSRFRREVETAWGSSSQYRTEMLRVESAAFKQLADDTWKELRILRTERLPYLEGRTRKERSIGRIVICGNVIM</sequence>
<dbReference type="EMBL" id="JBGFUD010007198">
    <property type="protein sequence ID" value="MFH4981434.1"/>
    <property type="molecule type" value="Genomic_DNA"/>
</dbReference>
<organism evidence="1 2">
    <name type="scientific">Gnathostoma spinigerum</name>
    <dbReference type="NCBI Taxonomy" id="75299"/>
    <lineage>
        <taxon>Eukaryota</taxon>
        <taxon>Metazoa</taxon>
        <taxon>Ecdysozoa</taxon>
        <taxon>Nematoda</taxon>
        <taxon>Chromadorea</taxon>
        <taxon>Rhabditida</taxon>
        <taxon>Spirurina</taxon>
        <taxon>Gnathostomatomorpha</taxon>
        <taxon>Gnathostomatoidea</taxon>
        <taxon>Gnathostomatidae</taxon>
        <taxon>Gnathostoma</taxon>
    </lineage>
</organism>
<dbReference type="AlphaFoldDB" id="A0ABD6EN76"/>
<name>A0ABD6EN76_9BILA</name>
<keyword evidence="2" id="KW-1185">Reference proteome</keyword>
<protein>
    <submittedName>
        <fullName evidence="1">Uncharacterized protein</fullName>
    </submittedName>
</protein>
<reference evidence="1 2" key="1">
    <citation type="submission" date="2024-08" db="EMBL/GenBank/DDBJ databases">
        <title>Gnathostoma spinigerum genome.</title>
        <authorList>
            <person name="Gonzalez-Bertolin B."/>
            <person name="Monzon S."/>
            <person name="Zaballos A."/>
            <person name="Jimenez P."/>
            <person name="Dekumyoy P."/>
            <person name="Varona S."/>
            <person name="Cuesta I."/>
            <person name="Sumanam S."/>
            <person name="Adisakwattana P."/>
            <person name="Gasser R.B."/>
            <person name="Hernandez-Gonzalez A."/>
            <person name="Young N.D."/>
            <person name="Perteguer M.J."/>
        </authorList>
    </citation>
    <scope>NUCLEOTIDE SEQUENCE [LARGE SCALE GENOMIC DNA]</scope>
    <source>
        <strain evidence="1">AL3</strain>
        <tissue evidence="1">Liver</tissue>
    </source>
</reference>
<comment type="caution">
    <text evidence="1">The sequence shown here is derived from an EMBL/GenBank/DDBJ whole genome shotgun (WGS) entry which is preliminary data.</text>
</comment>
<proteinExistence type="predicted"/>
<evidence type="ECO:0000313" key="2">
    <source>
        <dbReference type="Proteomes" id="UP001608902"/>
    </source>
</evidence>